<name>A0A379PMW7_9PROT</name>
<proteinExistence type="predicted"/>
<organism evidence="1 2">
    <name type="scientific">Roseomonas mucosa</name>
    <dbReference type="NCBI Taxonomy" id="207340"/>
    <lineage>
        <taxon>Bacteria</taxon>
        <taxon>Pseudomonadati</taxon>
        <taxon>Pseudomonadota</taxon>
        <taxon>Alphaproteobacteria</taxon>
        <taxon>Acetobacterales</taxon>
        <taxon>Roseomonadaceae</taxon>
        <taxon>Roseomonas</taxon>
    </lineage>
</organism>
<evidence type="ECO:0000313" key="2">
    <source>
        <dbReference type="Proteomes" id="UP000254919"/>
    </source>
</evidence>
<sequence>MAQAPTAETTSLAKMDVPLPAGCHEAMVALVERRNRDRKPGQRKLYLRDIQGEAILALGRQEARGKRVTYLAVPTSQPRKPIWMEPPVREELERLATTVGITRAAVIVTAFSHYLDRRGHGSRRQPVADTHAAA</sequence>
<evidence type="ECO:0000313" key="1">
    <source>
        <dbReference type="EMBL" id="SUE95622.1"/>
    </source>
</evidence>
<protein>
    <submittedName>
        <fullName evidence="1">Uncharacterized protein</fullName>
    </submittedName>
</protein>
<dbReference type="RefSeq" id="WP_147292506.1">
    <property type="nucleotide sequence ID" value="NZ_UGVN01000003.1"/>
</dbReference>
<dbReference type="EMBL" id="UGVN01000003">
    <property type="protein sequence ID" value="SUE95622.1"/>
    <property type="molecule type" value="Genomic_DNA"/>
</dbReference>
<dbReference type="AlphaFoldDB" id="A0A379PMW7"/>
<dbReference type="Proteomes" id="UP000254919">
    <property type="component" value="Unassembled WGS sequence"/>
</dbReference>
<accession>A0A379PMW7</accession>
<gene>
    <name evidence="1" type="ORF">NCTC13291_04510</name>
</gene>
<reference evidence="1 2" key="1">
    <citation type="submission" date="2018-06" db="EMBL/GenBank/DDBJ databases">
        <authorList>
            <consortium name="Pathogen Informatics"/>
            <person name="Doyle S."/>
        </authorList>
    </citation>
    <scope>NUCLEOTIDE SEQUENCE [LARGE SCALE GENOMIC DNA]</scope>
    <source>
        <strain evidence="1 2">NCTC13291</strain>
    </source>
</reference>